<evidence type="ECO:0000259" key="3">
    <source>
        <dbReference type="PROSITE" id="PS50158"/>
    </source>
</evidence>
<feature type="region of interest" description="Disordered" evidence="2">
    <location>
        <begin position="1"/>
        <end position="62"/>
    </location>
</feature>
<dbReference type="SUPFAM" id="SSF57756">
    <property type="entry name" value="Retrovirus zinc finger-like domains"/>
    <property type="match status" value="1"/>
</dbReference>
<feature type="domain" description="CCHC-type" evidence="3">
    <location>
        <begin position="365"/>
        <end position="379"/>
    </location>
</feature>
<dbReference type="GO" id="GO:0003676">
    <property type="term" value="F:nucleic acid binding"/>
    <property type="evidence" value="ECO:0007669"/>
    <property type="project" value="InterPro"/>
</dbReference>
<dbReference type="Proteomes" id="UP001231189">
    <property type="component" value="Unassembled WGS sequence"/>
</dbReference>
<dbReference type="InterPro" id="IPR001878">
    <property type="entry name" value="Znf_CCHC"/>
</dbReference>
<dbReference type="PANTHER" id="PTHR34303">
    <property type="entry name" value="OS01G0890400 PROTEIN-RELATED"/>
    <property type="match status" value="1"/>
</dbReference>
<feature type="region of interest" description="Disordered" evidence="2">
    <location>
        <begin position="76"/>
        <end position="97"/>
    </location>
</feature>
<keyword evidence="1" id="KW-0863">Zinc-finger</keyword>
<feature type="compositionally biased region" description="Low complexity" evidence="2">
    <location>
        <begin position="36"/>
        <end position="45"/>
    </location>
</feature>
<dbReference type="Gene3D" id="4.10.60.10">
    <property type="entry name" value="Zinc finger, CCHC-type"/>
    <property type="match status" value="1"/>
</dbReference>
<protein>
    <recommendedName>
        <fullName evidence="3">CCHC-type domain-containing protein</fullName>
    </recommendedName>
</protein>
<dbReference type="PROSITE" id="PS50158">
    <property type="entry name" value="ZF_CCHC"/>
    <property type="match status" value="1"/>
</dbReference>
<feature type="region of interest" description="Disordered" evidence="2">
    <location>
        <begin position="236"/>
        <end position="256"/>
    </location>
</feature>
<dbReference type="AlphaFoldDB" id="A0AAD8SJ71"/>
<name>A0AAD8SJ71_LOLMU</name>
<reference evidence="4" key="1">
    <citation type="submission" date="2023-07" db="EMBL/GenBank/DDBJ databases">
        <title>A chromosome-level genome assembly of Lolium multiflorum.</title>
        <authorList>
            <person name="Chen Y."/>
            <person name="Copetti D."/>
            <person name="Kolliker R."/>
            <person name="Studer B."/>
        </authorList>
    </citation>
    <scope>NUCLEOTIDE SEQUENCE</scope>
    <source>
        <strain evidence="4">02402/16</strain>
        <tissue evidence="4">Leaf</tissue>
    </source>
</reference>
<feature type="compositionally biased region" description="Pro residues" evidence="2">
    <location>
        <begin position="246"/>
        <end position="256"/>
    </location>
</feature>
<comment type="caution">
    <text evidence="4">The sequence shown here is derived from an EMBL/GenBank/DDBJ whole genome shotgun (WGS) entry which is preliminary data.</text>
</comment>
<accession>A0AAD8SJ71</accession>
<keyword evidence="1" id="KW-0479">Metal-binding</keyword>
<dbReference type="SMART" id="SM00343">
    <property type="entry name" value="ZnF_C2HC"/>
    <property type="match status" value="2"/>
</dbReference>
<evidence type="ECO:0000313" key="4">
    <source>
        <dbReference type="EMBL" id="KAK1653335.1"/>
    </source>
</evidence>
<dbReference type="GO" id="GO:0008270">
    <property type="term" value="F:zinc ion binding"/>
    <property type="evidence" value="ECO:0007669"/>
    <property type="project" value="UniProtKB-KW"/>
</dbReference>
<evidence type="ECO:0000313" key="5">
    <source>
        <dbReference type="Proteomes" id="UP001231189"/>
    </source>
</evidence>
<dbReference type="InterPro" id="IPR036875">
    <property type="entry name" value="Znf_CCHC_sf"/>
</dbReference>
<proteinExistence type="predicted"/>
<dbReference type="EMBL" id="JAUUTY010000004">
    <property type="protein sequence ID" value="KAK1653335.1"/>
    <property type="molecule type" value="Genomic_DNA"/>
</dbReference>
<organism evidence="4 5">
    <name type="scientific">Lolium multiflorum</name>
    <name type="common">Italian ryegrass</name>
    <name type="synonym">Lolium perenne subsp. multiflorum</name>
    <dbReference type="NCBI Taxonomy" id="4521"/>
    <lineage>
        <taxon>Eukaryota</taxon>
        <taxon>Viridiplantae</taxon>
        <taxon>Streptophyta</taxon>
        <taxon>Embryophyta</taxon>
        <taxon>Tracheophyta</taxon>
        <taxon>Spermatophyta</taxon>
        <taxon>Magnoliopsida</taxon>
        <taxon>Liliopsida</taxon>
        <taxon>Poales</taxon>
        <taxon>Poaceae</taxon>
        <taxon>BOP clade</taxon>
        <taxon>Pooideae</taxon>
        <taxon>Poodae</taxon>
        <taxon>Poeae</taxon>
        <taxon>Poeae Chloroplast Group 2 (Poeae type)</taxon>
        <taxon>Loliodinae</taxon>
        <taxon>Loliinae</taxon>
        <taxon>Lolium</taxon>
    </lineage>
</organism>
<dbReference type="PANTHER" id="PTHR34303:SF8">
    <property type="entry name" value="OS09G0372600 PROTEIN"/>
    <property type="match status" value="1"/>
</dbReference>
<sequence length="657" mass="69145">MERSRDAIGGEGDPAPPEPTRGGEPIQQPPPPPPVNHLQPLVQQPQSPPAAGGGSTIPALAGRPIHNPTAWCAAPAGRVHPPPPAAPACGSATSEGSLSRGGGAAVSRCVRAPARFGPGKTFQDYVAAKFSSFLSFSPSTPWISGELWVTPPFSSPCFDERSLGSILSFFFCGDGDHLQARCVCSGVFHVVVASPAVAAFLLRAGSVHCARVPLAFHSSLAGACAVAADLSDRAPPVSLSRSKHGQPPPALIDVTPPVPSPFKEAASAPASLPPYSGSPRHAHALSNLEPNAAVRIAPVSPAANQLGEINAPASPPPRSYLDVASCAPAASPKTPPPPFKTLSLDGCFRCLSTLHQIRSCRDPIRCRGCGRSGHRRRECTMPFPQPTFVPTATSPRVAPAARRRPPTPYPSALAPPAPRRARSSSPPRSMGSLFEVGESSSSAPVQVPLPAVERVVPMLEPPRRVPAVSPGPLASDEEEVESDEGSDAPLMEVFMPAGDMDAARRMAMVYIDSLAPFASPAGAIAEAIYSELPGLYVTLVPSSIGDMYAKFLSVEDRELAINHQPFHLHGASIRLVREEEADRVPCAMDWVALVLACRVPVEHLSHRNVAAAFSQFGETLEVDAACLSSTDYAIVRAVVRLKHDQFVPSEILLTRMP</sequence>
<feature type="compositionally biased region" description="Pro residues" evidence="2">
    <location>
        <begin position="406"/>
        <end position="418"/>
    </location>
</feature>
<evidence type="ECO:0000256" key="1">
    <source>
        <dbReference type="PROSITE-ProRule" id="PRU00047"/>
    </source>
</evidence>
<feature type="region of interest" description="Disordered" evidence="2">
    <location>
        <begin position="466"/>
        <end position="485"/>
    </location>
</feature>
<feature type="region of interest" description="Disordered" evidence="2">
    <location>
        <begin position="370"/>
        <end position="440"/>
    </location>
</feature>
<evidence type="ECO:0000256" key="2">
    <source>
        <dbReference type="SAM" id="MobiDB-lite"/>
    </source>
</evidence>
<keyword evidence="5" id="KW-1185">Reference proteome</keyword>
<keyword evidence="1" id="KW-0862">Zinc</keyword>
<feature type="compositionally biased region" description="Acidic residues" evidence="2">
    <location>
        <begin position="475"/>
        <end position="485"/>
    </location>
</feature>
<feature type="compositionally biased region" description="Low complexity" evidence="2">
    <location>
        <begin position="389"/>
        <end position="400"/>
    </location>
</feature>
<gene>
    <name evidence="4" type="ORF">QYE76_071140</name>
</gene>